<dbReference type="AlphaFoldDB" id="A2RKY9"/>
<dbReference type="STRING" id="416870.llmg_1366"/>
<dbReference type="HOGENOM" id="CLU_007794_0_0_9"/>
<accession>A2RKY9</accession>
<keyword evidence="1" id="KW-0614">Plasmid</keyword>
<dbReference type="EMBL" id="AM406671">
    <property type="protein sequence ID" value="CAL97955.1"/>
    <property type="molecule type" value="Genomic_DNA"/>
</dbReference>
<sequence length="839" mass="97830">MGVDSEGISPNINKSIFLSRNEKIIFNASSIVGIINSAVDIKSIIDFLINYRKADDKMISFANIDAHFRTWQLSNQVINEGASDLTIFYSTYESVHSNMDFFDRLQNLYPFELEGNFKNIHSWEIVEKEDTDLSLNSKVNSGSVDLFVVANKKIIYQEFDFILNDLDISDYEKISSFNEIILNALNKNKKNILSNISGSILEINLVSQDILQKNSNHRYPIMNANYCSKITFYRDSSIQTTLVAPIWDKIFEDNLVEMTLEFENKILLDMVNDFEFLNKDQLVQNIKLTDSYSRSSKVFEIEIKYFIQPTIKFSPPKSSSFKKVRKSISKVIQKIGLKSGEYSEDNILGVIKRFRNEIRNDLVAMIGSYNKEILNIELQNILSADIFEIDIHHKRIEALKNDGGIQPEKLAKFQKDTIDLREEARTYKPILEYIIEENLNLKRQKESLIPTKDIIDEMIAYGKYILDFQMLSDAYSYGASNWFKLEIEDNLVVNISETEQYLKFAKAMKKLKYKYGDYANRDNEFDSKMFKEVGQSFFKDTNVEYESFIVFLVLFSNNGDILELENKKMIEIKGNVITGRITDFAKYFVDNTDYSIEVFYKILDFLVLDSEKISFNNIIPIWEKKKRNYKISAKPIIVDGEKIIFSAAGLSSLEKEWTDGIMNFILPYDIGLQNTLVTIKKWKKYYENKIVKDLASLFGNKRYITYIDKELYKLDTRGHHPRDLGDYDLIVIDTKTKQILISEIKFMRLSQTMKDVMGDQKEYFLSKKSKGYRFKRRVEYFENNLTTICENLNLSGSYTLKAYFVTNKIIKSNFKELPFEIISYNEVKDILSNSSVQDY</sequence>
<dbReference type="EMBL" id="DQ011112">
    <property type="protein sequence ID" value="AAY64117.1"/>
    <property type="molecule type" value="Genomic_DNA"/>
</dbReference>
<dbReference type="KEGG" id="llm:llmg_1366"/>
<reference evidence="1" key="1">
    <citation type="journal article" date="1995" name="Int. Dairy J.">
        <title>Characterization and exploitation of conjugation in Lactococcus lactis.</title>
        <authorList>
            <person name="Gasson M."/>
            <person name="Godon J.-J."/>
            <person name="Chris P."/>
            <person name="Eaton T."/>
            <person name="Jury K."/>
            <person name="Shearman C."/>
        </authorList>
    </citation>
    <scope>NUCLEOTIDE SEQUENCE</scope>
    <source>
        <strain evidence="1">MG1363</strain>
        <plasmid evidence="1">pFI430</plasmid>
    </source>
</reference>
<reference evidence="2 3" key="3">
    <citation type="journal article" date="2007" name="J. Bacteriol.">
        <title>The complete genome sequence of the lactic acid bacterial paradigm Lactococcus lactis subsp. cremoris MG1363.</title>
        <authorList>
            <person name="Wegmann U."/>
            <person name="O'Connell-Motherway M."/>
            <person name="Zomer A."/>
            <person name="Buist G."/>
            <person name="Shearman C."/>
            <person name="Canchaya C."/>
            <person name="Ventura M."/>
            <person name="Goesmann A."/>
            <person name="Gasson M.J."/>
            <person name="Kuipers O.P."/>
            <person name="van Sinderen D."/>
            <person name="Kok J."/>
        </authorList>
    </citation>
    <scope>NUCLEOTIDE SEQUENCE [LARGE SCALE GENOMIC DNA]</scope>
    <source>
        <strain evidence="2 3">MG1363</strain>
    </source>
</reference>
<geneLocation type="plasmid" evidence="1">
    <name>pFI430</name>
</geneLocation>
<evidence type="ECO:0000313" key="1">
    <source>
        <dbReference type="EMBL" id="AAY64117.1"/>
    </source>
</evidence>
<reference evidence="1" key="2">
    <citation type="submission" date="2005-04" db="EMBL/GenBank/DDBJ databases">
        <title>The complete DNA sequence of the lactococcal sexfactor.</title>
        <authorList>
            <person name="Shearman C."/>
            <person name="Wegmann U."/>
            <person name="Godon J.-J."/>
            <person name="Jury K."/>
            <person name="Pillidge C."/>
            <person name="Gasson M."/>
        </authorList>
    </citation>
    <scope>NUCLEOTIDE SEQUENCE</scope>
    <source>
        <strain evidence="1">MG1363</strain>
        <plasmid evidence="1">pFI430</plasmid>
    </source>
</reference>
<dbReference type="Proteomes" id="UP000000364">
    <property type="component" value="Chromosome"/>
</dbReference>
<protein>
    <submittedName>
        <fullName evidence="1">ORF41</fullName>
    </submittedName>
</protein>
<gene>
    <name evidence="2" type="ordered locus">llmg_1366</name>
</gene>
<evidence type="ECO:0000313" key="3">
    <source>
        <dbReference type="Proteomes" id="UP000000364"/>
    </source>
</evidence>
<evidence type="ECO:0000313" key="2">
    <source>
        <dbReference type="EMBL" id="CAL97955.1"/>
    </source>
</evidence>
<proteinExistence type="predicted"/>
<dbReference type="eggNOG" id="ENOG502ZBGP">
    <property type="taxonomic scope" value="Bacteria"/>
</dbReference>
<name>A2RKY9_LACLM</name>
<organism evidence="2 3">
    <name type="scientific">Lactococcus lactis subsp. cremoris (strain MG1363)</name>
    <dbReference type="NCBI Taxonomy" id="416870"/>
    <lineage>
        <taxon>Bacteria</taxon>
        <taxon>Bacillati</taxon>
        <taxon>Bacillota</taxon>
        <taxon>Bacilli</taxon>
        <taxon>Lactobacillales</taxon>
        <taxon>Streptococcaceae</taxon>
        <taxon>Lactococcus</taxon>
        <taxon>Lactococcus cremoris subsp. cremoris</taxon>
    </lineage>
</organism>